<name>A0ABT8TSF0_9ACTN</name>
<dbReference type="EMBL" id="JAULSC010000015">
    <property type="protein sequence ID" value="MDO3396891.1"/>
    <property type="molecule type" value="Genomic_DNA"/>
</dbReference>
<evidence type="ECO:0000313" key="1">
    <source>
        <dbReference type="EMBL" id="MDO3396891.1"/>
    </source>
</evidence>
<organism evidence="1 2">
    <name type="scientific">Nocardioides cremeus</name>
    <dbReference type="NCBI Taxonomy" id="3058044"/>
    <lineage>
        <taxon>Bacteria</taxon>
        <taxon>Bacillati</taxon>
        <taxon>Actinomycetota</taxon>
        <taxon>Actinomycetes</taxon>
        <taxon>Propionibacteriales</taxon>
        <taxon>Nocardioidaceae</taxon>
        <taxon>Nocardioides</taxon>
    </lineage>
</organism>
<protein>
    <recommendedName>
        <fullName evidence="3">AbiEi antitoxin C-terminal domain-containing protein</fullName>
    </recommendedName>
</protein>
<evidence type="ECO:0000313" key="2">
    <source>
        <dbReference type="Proteomes" id="UP001168363"/>
    </source>
</evidence>
<proteinExistence type="predicted"/>
<reference evidence="1" key="1">
    <citation type="submission" date="2023-06" db="EMBL/GenBank/DDBJ databases">
        <title>Genome sequence of Nocardioides sp. SOB44.</title>
        <authorList>
            <person name="Zhang G."/>
        </authorList>
    </citation>
    <scope>NUCLEOTIDE SEQUENCE</scope>
    <source>
        <strain evidence="1">SOB44</strain>
    </source>
</reference>
<comment type="caution">
    <text evidence="1">The sequence shown here is derived from an EMBL/GenBank/DDBJ whole genome shotgun (WGS) entry which is preliminary data.</text>
</comment>
<accession>A0ABT8TSF0</accession>
<evidence type="ECO:0008006" key="3">
    <source>
        <dbReference type="Google" id="ProtNLM"/>
    </source>
</evidence>
<gene>
    <name evidence="1" type="ORF">QWJ41_14270</name>
</gene>
<sequence>MTGTRPTLGAARDVVLPVRLDPSGVAGPTARAAAGPEWRRTSHGRYVPAYVEPTAAQRVAEVGATLPRAAAVTGWAALTWRGARWFEGLGPDGVAFPVPVVAPTRCLRPRDSLVLHEERLPVVDREVVDGLAVTTSVRSTVSLLRHAPDLDTAVSQLEMAYASDLVSPAEVAAWVRAHPGLPGVVRAREALALADENVWSPMEWTLRRTWAEQVPAARLLTNRPVFDRTGKHIATPDVIDPETGVLGEYDGADHHGGARRARDLRREGDLRRHGLEPVVMVGADAHRPGAFCSRLRDAYTRVARRAATERDWTLELPHWWRPTHTVQLRRAIEGTEREIWLGERSARPPS</sequence>
<keyword evidence="2" id="KW-1185">Reference proteome</keyword>
<dbReference type="RefSeq" id="WP_302709078.1">
    <property type="nucleotide sequence ID" value="NZ_JAULSC010000015.1"/>
</dbReference>
<dbReference type="Proteomes" id="UP001168363">
    <property type="component" value="Unassembled WGS sequence"/>
</dbReference>